<sequence>MEHAKEGFSRAAKKLWNELVVCDSLPVLEASEGGCMFRHILAAMAVTFSAPTLAQNTAPSSPAPSGLNQKLINVPGTSWNVYGPNQSTKRLETDGPKGYPAIRATIARRGTNAWDSGATSLVPKPVAAGDAILVAVYLRAPELKDGETLEISLVGATGATAPYPAIAGEKAMLTNQWKVFFASGKAPQAFAANGVQATVHLAGAKQVVDLGPVQVYDFGQGFDLSRLPRN</sequence>
<evidence type="ECO:0008006" key="3">
    <source>
        <dbReference type="Google" id="ProtNLM"/>
    </source>
</evidence>
<protein>
    <recommendedName>
        <fullName evidence="3">CBM-cenC domain-containing protein</fullName>
    </recommendedName>
</protein>
<keyword evidence="2" id="KW-1185">Reference proteome</keyword>
<proteinExistence type="predicted"/>
<gene>
    <name evidence="1" type="ORF">HMF7854_06780</name>
</gene>
<reference evidence="1 2" key="1">
    <citation type="submission" date="2018-12" db="EMBL/GenBank/DDBJ databases">
        <title>Sphingomonas sp. HMF7854 Genome sequencing and assembly.</title>
        <authorList>
            <person name="Cha I."/>
            <person name="Kang H."/>
            <person name="Kim H."/>
            <person name="Kang J."/>
            <person name="Joh K."/>
        </authorList>
    </citation>
    <scope>NUCLEOTIDE SEQUENCE [LARGE SCALE GENOMIC DNA]</scope>
    <source>
        <strain evidence="1 2">HMF7854</strain>
    </source>
</reference>
<dbReference type="EMBL" id="RWJF01000001">
    <property type="protein sequence ID" value="RST30569.1"/>
    <property type="molecule type" value="Genomic_DNA"/>
</dbReference>
<name>A0A3R9X7F9_9SPHN</name>
<dbReference type="Proteomes" id="UP000274661">
    <property type="component" value="Unassembled WGS sequence"/>
</dbReference>
<comment type="caution">
    <text evidence="1">The sequence shown here is derived from an EMBL/GenBank/DDBJ whole genome shotgun (WGS) entry which is preliminary data.</text>
</comment>
<evidence type="ECO:0000313" key="2">
    <source>
        <dbReference type="Proteomes" id="UP000274661"/>
    </source>
</evidence>
<accession>A0A3R9X7F9</accession>
<organism evidence="1 2">
    <name type="scientific">Sphingomonas ginkgonis</name>
    <dbReference type="NCBI Taxonomy" id="2315330"/>
    <lineage>
        <taxon>Bacteria</taxon>
        <taxon>Pseudomonadati</taxon>
        <taxon>Pseudomonadota</taxon>
        <taxon>Alphaproteobacteria</taxon>
        <taxon>Sphingomonadales</taxon>
        <taxon>Sphingomonadaceae</taxon>
        <taxon>Sphingomonas</taxon>
    </lineage>
</organism>
<dbReference type="AlphaFoldDB" id="A0A3R9X7F9"/>
<evidence type="ECO:0000313" key="1">
    <source>
        <dbReference type="EMBL" id="RST30569.1"/>
    </source>
</evidence>